<gene>
    <name evidence="1" type="ORF">ACFFGV_00755</name>
</gene>
<proteinExistence type="predicted"/>
<sequence length="138" mass="15815">METIKAYLNLEYTGPTDKQSSLFDKGLQAPELDAYITENYEPLVANVDGFINKHHVLLYLMAANKSGYQLKPVHINIDKIESSEYDAYQYEVEVQHMKDEDENTTIVSGRMNLNEEGEISIIRNVDDNGLLDTLRKEK</sequence>
<name>A0ABV6LII6_9BACI</name>
<dbReference type="EMBL" id="JBHLTP010000001">
    <property type="protein sequence ID" value="MFC0522119.1"/>
    <property type="molecule type" value="Genomic_DNA"/>
</dbReference>
<reference evidence="1 2" key="1">
    <citation type="submission" date="2024-09" db="EMBL/GenBank/DDBJ databases">
        <authorList>
            <person name="Sun Q."/>
            <person name="Mori K."/>
        </authorList>
    </citation>
    <scope>NUCLEOTIDE SEQUENCE [LARGE SCALE GENOMIC DNA]</scope>
    <source>
        <strain evidence="1 2">NCAIM B.02529</strain>
    </source>
</reference>
<keyword evidence="2" id="KW-1185">Reference proteome</keyword>
<comment type="caution">
    <text evidence="1">The sequence shown here is derived from an EMBL/GenBank/DDBJ whole genome shotgun (WGS) entry which is preliminary data.</text>
</comment>
<organism evidence="1 2">
    <name type="scientific">Pontibacillus salicampi</name>
    <dbReference type="NCBI Taxonomy" id="1449801"/>
    <lineage>
        <taxon>Bacteria</taxon>
        <taxon>Bacillati</taxon>
        <taxon>Bacillota</taxon>
        <taxon>Bacilli</taxon>
        <taxon>Bacillales</taxon>
        <taxon>Bacillaceae</taxon>
        <taxon>Pontibacillus</taxon>
    </lineage>
</organism>
<dbReference type="RefSeq" id="WP_377344613.1">
    <property type="nucleotide sequence ID" value="NZ_JBHLTP010000001.1"/>
</dbReference>
<protein>
    <submittedName>
        <fullName evidence="1">Uncharacterized protein</fullName>
    </submittedName>
</protein>
<evidence type="ECO:0000313" key="1">
    <source>
        <dbReference type="EMBL" id="MFC0522119.1"/>
    </source>
</evidence>
<dbReference type="Proteomes" id="UP001589836">
    <property type="component" value="Unassembled WGS sequence"/>
</dbReference>
<accession>A0ABV6LII6</accession>
<evidence type="ECO:0000313" key="2">
    <source>
        <dbReference type="Proteomes" id="UP001589836"/>
    </source>
</evidence>